<accession>A0A2N9B012</accession>
<dbReference type="EMBL" id="LT963352">
    <property type="protein sequence ID" value="SOR76661.1"/>
    <property type="molecule type" value="Genomic_DNA"/>
</dbReference>
<sequence length="73" mass="8181">MGKIRVSWTGLGRPGCTPGSVGADKSYSNRKIRTYLRKRGIRLPEKKDLEAAHLRRGARGGRPLGFDKDRYPV</sequence>
<evidence type="ECO:0008006" key="4">
    <source>
        <dbReference type="Google" id="ProtNLM"/>
    </source>
</evidence>
<evidence type="ECO:0000313" key="3">
    <source>
        <dbReference type="Proteomes" id="UP000235464"/>
    </source>
</evidence>
<protein>
    <recommendedName>
        <fullName evidence="4">Transposase</fullName>
    </recommendedName>
</protein>
<name>A0A2N9B012_STRCX</name>
<gene>
    <name evidence="2" type="ORF">SCNRRL3882_0144</name>
</gene>
<reference evidence="3" key="1">
    <citation type="submission" date="2017-11" db="EMBL/GenBank/DDBJ databases">
        <authorList>
            <person name="Wibberg D."/>
        </authorList>
    </citation>
    <scope>NUCLEOTIDE SEQUENCE [LARGE SCALE GENOMIC DNA]</scope>
</reference>
<evidence type="ECO:0000313" key="2">
    <source>
        <dbReference type="EMBL" id="SOR76661.1"/>
    </source>
</evidence>
<proteinExistence type="predicted"/>
<feature type="region of interest" description="Disordered" evidence="1">
    <location>
        <begin position="52"/>
        <end position="73"/>
    </location>
</feature>
<dbReference type="Proteomes" id="UP000235464">
    <property type="component" value="Chromosome I"/>
</dbReference>
<keyword evidence="3" id="KW-1185">Reference proteome</keyword>
<dbReference type="AlphaFoldDB" id="A0A2N9B012"/>
<organism evidence="2 3">
    <name type="scientific">Streptomyces chartreusis NRRL 3882</name>
    <dbReference type="NCBI Taxonomy" id="1079985"/>
    <lineage>
        <taxon>Bacteria</taxon>
        <taxon>Bacillati</taxon>
        <taxon>Actinomycetota</taxon>
        <taxon>Actinomycetes</taxon>
        <taxon>Kitasatosporales</taxon>
        <taxon>Streptomycetaceae</taxon>
        <taxon>Streptomyces</taxon>
    </lineage>
</organism>
<evidence type="ECO:0000256" key="1">
    <source>
        <dbReference type="SAM" id="MobiDB-lite"/>
    </source>
</evidence>